<evidence type="ECO:0000313" key="3">
    <source>
        <dbReference type="Proteomes" id="UP001084197"/>
    </source>
</evidence>
<feature type="transmembrane region" description="Helical" evidence="1">
    <location>
        <begin position="135"/>
        <end position="158"/>
    </location>
</feature>
<keyword evidence="3" id="KW-1185">Reference proteome</keyword>
<gene>
    <name evidence="2" type="ORF">OWO01_13360</name>
</gene>
<evidence type="ECO:0000313" key="2">
    <source>
        <dbReference type="EMBL" id="MCZ0704196.1"/>
    </source>
</evidence>
<keyword evidence="1" id="KW-0472">Membrane</keyword>
<name>A0A9J6RFL5_9BACI</name>
<proteinExistence type="predicted"/>
<feature type="transmembrane region" description="Helical" evidence="1">
    <location>
        <begin position="240"/>
        <end position="258"/>
    </location>
</feature>
<feature type="transmembrane region" description="Helical" evidence="1">
    <location>
        <begin position="165"/>
        <end position="184"/>
    </location>
</feature>
<dbReference type="RefSeq" id="WP_268780965.1">
    <property type="nucleotide sequence ID" value="NZ_JAPRAT010000029.1"/>
</dbReference>
<evidence type="ECO:0000256" key="1">
    <source>
        <dbReference type="SAM" id="Phobius"/>
    </source>
</evidence>
<sequence>MTQALWKCLLFASGLGMLQSFAILTMPNPLLWSNLILWFGFSNTEIILVYIIDLSIKLLPLVLFQVIFGTYLYQRFCSASVYYFSRCPNRIRWFLKESVKLYLLAVLYPLVMVLTTTLIVNFIKPIDFDQSAFLLLIYYVLIHSLWLFITTTLINVLAIMLDSSAAFVIVVGFQLTSVALLLLWENVWPVVDSPNISLHSLLLKFNPIAHLILTWHSSNINLIKGQINQFNLSFDLNETVIIFACLSVFILFIGSLIVKQKEWIVLNQESGGM</sequence>
<protein>
    <submittedName>
        <fullName evidence="2">Uncharacterized protein</fullName>
    </submittedName>
</protein>
<feature type="transmembrane region" description="Helical" evidence="1">
    <location>
        <begin position="101"/>
        <end position="123"/>
    </location>
</feature>
<feature type="transmembrane region" description="Helical" evidence="1">
    <location>
        <begin position="46"/>
        <end position="73"/>
    </location>
</feature>
<reference evidence="2" key="1">
    <citation type="submission" date="2022-11" db="EMBL/GenBank/DDBJ databases">
        <title>WGS of Natronobacillus azotifigens 24KS-1, an anaerobic diazotrophic haloalkaliphile from soda-rich habitats.</title>
        <authorList>
            <person name="Sorokin D.Y."/>
            <person name="Merkel A.Y."/>
        </authorList>
    </citation>
    <scope>NUCLEOTIDE SEQUENCE</scope>
    <source>
        <strain evidence="2">24KS-1</strain>
    </source>
</reference>
<keyword evidence="1" id="KW-0812">Transmembrane</keyword>
<accession>A0A9J6RFL5</accession>
<dbReference type="EMBL" id="JAPRAT010000029">
    <property type="protein sequence ID" value="MCZ0704196.1"/>
    <property type="molecule type" value="Genomic_DNA"/>
</dbReference>
<comment type="caution">
    <text evidence="2">The sequence shown here is derived from an EMBL/GenBank/DDBJ whole genome shotgun (WGS) entry which is preliminary data.</text>
</comment>
<dbReference type="AlphaFoldDB" id="A0A9J6RFL5"/>
<dbReference type="Proteomes" id="UP001084197">
    <property type="component" value="Unassembled WGS sequence"/>
</dbReference>
<keyword evidence="1" id="KW-1133">Transmembrane helix</keyword>
<organism evidence="2 3">
    <name type="scientific">Natronobacillus azotifigens</name>
    <dbReference type="NCBI Taxonomy" id="472978"/>
    <lineage>
        <taxon>Bacteria</taxon>
        <taxon>Bacillati</taxon>
        <taxon>Bacillota</taxon>
        <taxon>Bacilli</taxon>
        <taxon>Bacillales</taxon>
        <taxon>Bacillaceae</taxon>
        <taxon>Natronobacillus</taxon>
    </lineage>
</organism>